<evidence type="ECO:0000259" key="1">
    <source>
        <dbReference type="Pfam" id="PF09359"/>
    </source>
</evidence>
<dbReference type="InterPro" id="IPR018966">
    <property type="entry name" value="VTC_domain"/>
</dbReference>
<protein>
    <submittedName>
        <fullName evidence="2">VTC domain-containing protein</fullName>
    </submittedName>
</protein>
<evidence type="ECO:0000313" key="2">
    <source>
        <dbReference type="EMBL" id="MDN4473951.1"/>
    </source>
</evidence>
<name>A0ABT8G494_9MICO</name>
<dbReference type="EMBL" id="JAUHPV010000009">
    <property type="protein sequence ID" value="MDN4473951.1"/>
    <property type="molecule type" value="Genomic_DNA"/>
</dbReference>
<proteinExistence type="predicted"/>
<dbReference type="RefSeq" id="WP_301129954.1">
    <property type="nucleotide sequence ID" value="NZ_JAUHPV010000009.1"/>
</dbReference>
<keyword evidence="3" id="KW-1185">Reference proteome</keyword>
<dbReference type="InterPro" id="IPR033469">
    <property type="entry name" value="CYTH-like_dom_sf"/>
</dbReference>
<dbReference type="SUPFAM" id="SSF55154">
    <property type="entry name" value="CYTH-like phosphatases"/>
    <property type="match status" value="1"/>
</dbReference>
<dbReference type="Pfam" id="PF09359">
    <property type="entry name" value="VTC"/>
    <property type="match status" value="1"/>
</dbReference>
<feature type="domain" description="VTC" evidence="1">
    <location>
        <begin position="31"/>
        <end position="233"/>
    </location>
</feature>
<dbReference type="Proteomes" id="UP001172738">
    <property type="component" value="Unassembled WGS sequence"/>
</dbReference>
<comment type="caution">
    <text evidence="2">The sequence shown here is derived from an EMBL/GenBank/DDBJ whole genome shotgun (WGS) entry which is preliminary data.</text>
</comment>
<sequence length="258" mass="28904">MTAPDAWEARVAQLPPVTLDELDATAAMLTRVDRKYLVEPARWAEVMESLDLPLRVLQIDGRRSFRYESVYFDTADLRMYRDAAHRRPRRTKVRTRRYVDTGGLAIEVKERSASGSTVKTRMFLEEGATGDRLTPEAAAFVDGFPRLTGLGATLRPSLTTTYRRTTLVTPDGRLTVDSGVAARDAESRSVSYDDRLIVETKVERHAGEVDRALWARGIRPARVSKYCTSMAALRPDLPANRWARTLRRHVDGVAALAG</sequence>
<reference evidence="2" key="1">
    <citation type="submission" date="2023-06" db="EMBL/GenBank/DDBJ databases">
        <title>SYSU T00b26.</title>
        <authorList>
            <person name="Gao L."/>
            <person name="Fang B.-Z."/>
            <person name="Li W.-J."/>
        </authorList>
    </citation>
    <scope>NUCLEOTIDE SEQUENCE</scope>
    <source>
        <strain evidence="2">SYSU T00b26</strain>
    </source>
</reference>
<organism evidence="2 3">
    <name type="scientific">Demequina zhanjiangensis</name>
    <dbReference type="NCBI Taxonomy" id="3051659"/>
    <lineage>
        <taxon>Bacteria</taxon>
        <taxon>Bacillati</taxon>
        <taxon>Actinomycetota</taxon>
        <taxon>Actinomycetes</taxon>
        <taxon>Micrococcales</taxon>
        <taxon>Demequinaceae</taxon>
        <taxon>Demequina</taxon>
    </lineage>
</organism>
<dbReference type="Gene3D" id="3.20.100.30">
    <property type="entry name" value="VTC, catalytic tunnel domain"/>
    <property type="match status" value="1"/>
</dbReference>
<gene>
    <name evidence="2" type="ORF">QQX04_13195</name>
</gene>
<accession>A0ABT8G494</accession>
<dbReference type="InterPro" id="IPR042267">
    <property type="entry name" value="VTC_sf"/>
</dbReference>
<evidence type="ECO:0000313" key="3">
    <source>
        <dbReference type="Proteomes" id="UP001172738"/>
    </source>
</evidence>